<evidence type="ECO:0000256" key="3">
    <source>
        <dbReference type="ARBA" id="ARBA00004902"/>
    </source>
</evidence>
<sequence>MARVLVLHGPNLNMLGEREPAVYGVDTLQSINERLHAHADDASCSIACFQSNAEVELIEAVHTARGEGTEFIIINPAAFTHTSIALRDALAATRLPFVEVHLSNVHAREPFRHNSYFSDLAKGVICGLGALGYDAALQFALQHLSTTPPQSARD</sequence>
<evidence type="ECO:0000256" key="2">
    <source>
        <dbReference type="ARBA" id="ARBA00003924"/>
    </source>
</evidence>
<dbReference type="RefSeq" id="WP_407327590.1">
    <property type="nucleotide sequence ID" value="NZ_CP136865.1"/>
</dbReference>
<comment type="pathway">
    <text evidence="3 8">Metabolic intermediate biosynthesis; chorismate biosynthesis; chorismate from D-erythrose 4-phosphate and phosphoenolpyruvate: step 3/7.</text>
</comment>
<name>A0ABZ0ICY3_9GAMM</name>
<comment type="similarity">
    <text evidence="4 8">Belongs to the type-II 3-dehydroquinase family.</text>
</comment>
<evidence type="ECO:0000256" key="8">
    <source>
        <dbReference type="HAMAP-Rule" id="MF_00169"/>
    </source>
</evidence>
<dbReference type="InterPro" id="IPR001874">
    <property type="entry name" value="DHquinase_II"/>
</dbReference>
<dbReference type="HAMAP" id="MF_00169">
    <property type="entry name" value="AroQ"/>
    <property type="match status" value="1"/>
</dbReference>
<comment type="subunit">
    <text evidence="5 8">Homododecamer.</text>
</comment>
<feature type="binding site" evidence="8">
    <location>
        <position position="81"/>
    </location>
    <ligand>
        <name>substrate</name>
    </ligand>
</feature>
<dbReference type="Gene3D" id="3.40.50.9100">
    <property type="entry name" value="Dehydroquinase, class II"/>
    <property type="match status" value="1"/>
</dbReference>
<proteinExistence type="inferred from homology"/>
<evidence type="ECO:0000256" key="6">
    <source>
        <dbReference type="ARBA" id="ARBA00012060"/>
    </source>
</evidence>
<keyword evidence="7 8" id="KW-0456">Lyase</keyword>
<dbReference type="NCBIfam" id="NF003807">
    <property type="entry name" value="PRK05395.1-4"/>
    <property type="match status" value="1"/>
</dbReference>
<protein>
    <recommendedName>
        <fullName evidence="6 8">3-dehydroquinate dehydratase</fullName>
        <shortName evidence="8">3-dehydroquinase</shortName>
        <ecNumber evidence="6 8">4.2.1.10</ecNumber>
    </recommendedName>
    <alternativeName>
        <fullName evidence="8">Type II DHQase</fullName>
    </alternativeName>
</protein>
<feature type="active site" description="Proton donor" evidence="8">
    <location>
        <position position="101"/>
    </location>
</feature>
<gene>
    <name evidence="8 9" type="primary">aroQ</name>
    <name evidence="9" type="ORF">R0137_16915</name>
</gene>
<feature type="binding site" evidence="8">
    <location>
        <position position="88"/>
    </location>
    <ligand>
        <name>substrate</name>
    </ligand>
</feature>
<feature type="site" description="Transition state stabilizer" evidence="8">
    <location>
        <position position="18"/>
    </location>
</feature>
<accession>A0ABZ0ICY3</accession>
<comment type="catalytic activity">
    <reaction evidence="1 8">
        <text>3-dehydroquinate = 3-dehydroshikimate + H2O</text>
        <dbReference type="Rhea" id="RHEA:21096"/>
        <dbReference type="ChEBI" id="CHEBI:15377"/>
        <dbReference type="ChEBI" id="CHEBI:16630"/>
        <dbReference type="ChEBI" id="CHEBI:32364"/>
        <dbReference type="EC" id="4.2.1.10"/>
    </reaction>
</comment>
<feature type="active site" description="Proton acceptor" evidence="8">
    <location>
        <position position="23"/>
    </location>
</feature>
<dbReference type="EC" id="4.2.1.10" evidence="6 8"/>
<keyword evidence="8" id="KW-0057">Aromatic amino acid biosynthesis</keyword>
<evidence type="ECO:0000256" key="4">
    <source>
        <dbReference type="ARBA" id="ARBA00011037"/>
    </source>
</evidence>
<reference evidence="9 10" key="1">
    <citation type="submission" date="2023-10" db="EMBL/GenBank/DDBJ databases">
        <title>Two novel species belonging to the OM43/NOR5 clade.</title>
        <authorList>
            <person name="Park M."/>
        </authorList>
    </citation>
    <scope>NUCLEOTIDE SEQUENCE [LARGE SCALE GENOMIC DNA]</scope>
    <source>
        <strain evidence="9 10">IMCC45268</strain>
    </source>
</reference>
<dbReference type="InterPro" id="IPR036441">
    <property type="entry name" value="DHquinase_II_sf"/>
</dbReference>
<keyword evidence="10" id="KW-1185">Reference proteome</keyword>
<dbReference type="PANTHER" id="PTHR21272">
    <property type="entry name" value="CATABOLIC 3-DEHYDROQUINASE"/>
    <property type="match status" value="1"/>
</dbReference>
<keyword evidence="8" id="KW-0028">Amino-acid biosynthesis</keyword>
<dbReference type="NCBIfam" id="TIGR01088">
    <property type="entry name" value="aroQ"/>
    <property type="match status" value="1"/>
</dbReference>
<comment type="function">
    <text evidence="2 8">Catalyzes a trans-dehydration via an enolate intermediate.</text>
</comment>
<feature type="binding site" evidence="8">
    <location>
        <position position="112"/>
    </location>
    <ligand>
        <name>substrate</name>
    </ligand>
</feature>
<dbReference type="EMBL" id="CP136865">
    <property type="protein sequence ID" value="WOJ96902.1"/>
    <property type="molecule type" value="Genomic_DNA"/>
</dbReference>
<dbReference type="CDD" id="cd00466">
    <property type="entry name" value="DHQase_II"/>
    <property type="match status" value="1"/>
</dbReference>
<feature type="binding site" evidence="8">
    <location>
        <position position="75"/>
    </location>
    <ligand>
        <name>substrate</name>
    </ligand>
</feature>
<evidence type="ECO:0000313" key="10">
    <source>
        <dbReference type="Proteomes" id="UP001626549"/>
    </source>
</evidence>
<dbReference type="SUPFAM" id="SSF52304">
    <property type="entry name" value="Type II 3-dehydroquinate dehydratase"/>
    <property type="match status" value="1"/>
</dbReference>
<dbReference type="NCBIfam" id="NF003805">
    <property type="entry name" value="PRK05395.1-2"/>
    <property type="match status" value="1"/>
</dbReference>
<dbReference type="PIRSF" id="PIRSF001399">
    <property type="entry name" value="DHquinase_II"/>
    <property type="match status" value="1"/>
</dbReference>
<dbReference type="Proteomes" id="UP001626549">
    <property type="component" value="Chromosome"/>
</dbReference>
<dbReference type="Pfam" id="PF01220">
    <property type="entry name" value="DHquinase_II"/>
    <property type="match status" value="1"/>
</dbReference>
<organism evidence="9 10">
    <name type="scientific">Congregibacter brevis</name>
    <dbReference type="NCBI Taxonomy" id="3081201"/>
    <lineage>
        <taxon>Bacteria</taxon>
        <taxon>Pseudomonadati</taxon>
        <taxon>Pseudomonadota</taxon>
        <taxon>Gammaproteobacteria</taxon>
        <taxon>Cellvibrionales</taxon>
        <taxon>Halieaceae</taxon>
        <taxon>Congregibacter</taxon>
    </lineage>
</organism>
<dbReference type="NCBIfam" id="NF003806">
    <property type="entry name" value="PRK05395.1-3"/>
    <property type="match status" value="1"/>
</dbReference>
<feature type="binding site" evidence="8">
    <location>
        <begin position="102"/>
        <end position="103"/>
    </location>
    <ligand>
        <name>substrate</name>
    </ligand>
</feature>
<evidence type="ECO:0000313" key="9">
    <source>
        <dbReference type="EMBL" id="WOJ96902.1"/>
    </source>
</evidence>
<dbReference type="PROSITE" id="PS01029">
    <property type="entry name" value="DEHYDROQUINASE_II"/>
    <property type="match status" value="1"/>
</dbReference>
<dbReference type="GO" id="GO:0003855">
    <property type="term" value="F:3-dehydroquinate dehydratase activity"/>
    <property type="evidence" value="ECO:0007669"/>
    <property type="project" value="UniProtKB-EC"/>
</dbReference>
<dbReference type="NCBIfam" id="NF003804">
    <property type="entry name" value="PRK05395.1-1"/>
    <property type="match status" value="1"/>
</dbReference>
<dbReference type="PANTHER" id="PTHR21272:SF3">
    <property type="entry name" value="CATABOLIC 3-DEHYDROQUINASE"/>
    <property type="match status" value="1"/>
</dbReference>
<dbReference type="InterPro" id="IPR018509">
    <property type="entry name" value="DHquinase_II_CS"/>
</dbReference>
<evidence type="ECO:0000256" key="5">
    <source>
        <dbReference type="ARBA" id="ARBA00011193"/>
    </source>
</evidence>
<evidence type="ECO:0000256" key="1">
    <source>
        <dbReference type="ARBA" id="ARBA00001864"/>
    </source>
</evidence>
<evidence type="ECO:0000256" key="7">
    <source>
        <dbReference type="ARBA" id="ARBA00023239"/>
    </source>
</evidence>